<proteinExistence type="predicted"/>
<keyword evidence="2" id="KW-1185">Reference proteome</keyword>
<gene>
    <name evidence="1" type="ORF">MNOR_LOCUS4949</name>
</gene>
<dbReference type="EMBL" id="CAXKWB010001853">
    <property type="protein sequence ID" value="CAL4065660.1"/>
    <property type="molecule type" value="Genomic_DNA"/>
</dbReference>
<name>A0AAV2PWN2_MEGNR</name>
<protein>
    <submittedName>
        <fullName evidence="1">Uncharacterized protein</fullName>
    </submittedName>
</protein>
<organism evidence="1 2">
    <name type="scientific">Meganyctiphanes norvegica</name>
    <name type="common">Northern krill</name>
    <name type="synonym">Thysanopoda norvegica</name>
    <dbReference type="NCBI Taxonomy" id="48144"/>
    <lineage>
        <taxon>Eukaryota</taxon>
        <taxon>Metazoa</taxon>
        <taxon>Ecdysozoa</taxon>
        <taxon>Arthropoda</taxon>
        <taxon>Crustacea</taxon>
        <taxon>Multicrustacea</taxon>
        <taxon>Malacostraca</taxon>
        <taxon>Eumalacostraca</taxon>
        <taxon>Eucarida</taxon>
        <taxon>Euphausiacea</taxon>
        <taxon>Euphausiidae</taxon>
        <taxon>Meganyctiphanes</taxon>
    </lineage>
</organism>
<reference evidence="1 2" key="1">
    <citation type="submission" date="2024-05" db="EMBL/GenBank/DDBJ databases">
        <authorList>
            <person name="Wallberg A."/>
        </authorList>
    </citation>
    <scope>NUCLEOTIDE SEQUENCE [LARGE SCALE GENOMIC DNA]</scope>
</reference>
<comment type="caution">
    <text evidence="1">The sequence shown here is derived from an EMBL/GenBank/DDBJ whole genome shotgun (WGS) entry which is preliminary data.</text>
</comment>
<feature type="non-terminal residue" evidence="1">
    <location>
        <position position="1"/>
    </location>
</feature>
<dbReference type="SUPFAM" id="SSF50891">
    <property type="entry name" value="Cyclophilin-like"/>
    <property type="match status" value="1"/>
</dbReference>
<evidence type="ECO:0000313" key="2">
    <source>
        <dbReference type="Proteomes" id="UP001497623"/>
    </source>
</evidence>
<accession>A0AAV2PWN2</accession>
<dbReference type="Proteomes" id="UP001497623">
    <property type="component" value="Unassembled WGS sequence"/>
</dbReference>
<evidence type="ECO:0000313" key="1">
    <source>
        <dbReference type="EMBL" id="CAL4065660.1"/>
    </source>
</evidence>
<dbReference type="AlphaFoldDB" id="A0AAV2PWN2"/>
<dbReference type="InterPro" id="IPR029000">
    <property type="entry name" value="Cyclophilin-like_dom_sf"/>
</dbReference>
<sequence length="165" mass="18224">FDQLQHMLPAEPSLVFIEISIHGTVEGRVYIRLKKDLPKIRDYVVQLVTGQGGPAMVGIKLNDRNEGCAVYAKDMPLSEMKFTPDSNGSSTAQYGDVAGLFKRGYLDYILFYFAAPPSKRDYGVFSKGWSVFGCVEDGMDVIKACHDNCSSNVKIADCGLVIEQK</sequence>